<dbReference type="InterPro" id="IPR040229">
    <property type="entry name" value="At3g27390-like"/>
</dbReference>
<dbReference type="EMBL" id="CP126650">
    <property type="protein sequence ID" value="WJZ83782.1"/>
    <property type="molecule type" value="Genomic_DNA"/>
</dbReference>
<gene>
    <name evidence="2" type="ORF">VitviT2T_003434</name>
</gene>
<feature type="transmembrane region" description="Helical" evidence="1">
    <location>
        <begin position="79"/>
        <end position="109"/>
    </location>
</feature>
<proteinExistence type="predicted"/>
<keyword evidence="1" id="KW-0472">Membrane</keyword>
<organism evidence="2 3">
    <name type="scientific">Vitis vinifera</name>
    <name type="common">Grape</name>
    <dbReference type="NCBI Taxonomy" id="29760"/>
    <lineage>
        <taxon>Eukaryota</taxon>
        <taxon>Viridiplantae</taxon>
        <taxon>Streptophyta</taxon>
        <taxon>Embryophyta</taxon>
        <taxon>Tracheophyta</taxon>
        <taxon>Spermatophyta</taxon>
        <taxon>Magnoliopsida</taxon>
        <taxon>eudicotyledons</taxon>
        <taxon>Gunneridae</taxon>
        <taxon>Pentapetalae</taxon>
        <taxon>rosids</taxon>
        <taxon>Vitales</taxon>
        <taxon>Vitaceae</taxon>
        <taxon>Viteae</taxon>
        <taxon>Vitis</taxon>
    </lineage>
</organism>
<dbReference type="Proteomes" id="UP001227230">
    <property type="component" value="Chromosome 3"/>
</dbReference>
<feature type="transmembrane region" description="Helical" evidence="1">
    <location>
        <begin position="253"/>
        <end position="274"/>
    </location>
</feature>
<feature type="transmembrane region" description="Helical" evidence="1">
    <location>
        <begin position="181"/>
        <end position="207"/>
    </location>
</feature>
<evidence type="ECO:0008006" key="4">
    <source>
        <dbReference type="Google" id="ProtNLM"/>
    </source>
</evidence>
<sequence>MVDSKGFLTYLCYFIFFLPVFVLLFALGIIKGGIFSPFVFLVIAFGDIGVVVGLWPCHLVWTVYCIVRTKKFDPYLKCLLILMVPIPVALWTVVGVVGSVIMGIGYGFICPVMDTFKAVSMEGVSLRTKLIRCFTDGTWSNVWGACTIVRDFADFSFHSYFSVMDGLLESKGEKPIELKVFEIPGCILCAILGVLVDVPFITLIVLYKSPILLFKGWNQLLHDLIGREGPFFETICVPFAGLLILLWPIVVVLAALAGVISSFFFGCCAAVIAYQESSIKRGLLYIVASMSLFDESTNDFLYLREGSCFPRPRYCKQLTYSPTLVSVNGLNEQLHANEPLVRTASEKKRALSAVMIWDNYFKACEHTGKELLRAGAVGMPDLETWRNSKNKIINIGIPAYSFLECFLHSIKSGSPGFLMRDNVELTSLNRPEGRVFDWMFEPMSIMKEQLKRLNLVETEELYLYKFSLYHGDRERMEAWQNGGFPPEDEIRRAQLEGISRRLQGFCLTLSRLPTSRRWFDGVVKEIEQEARRGLDGFDALDDLTAVV</sequence>
<evidence type="ECO:0000313" key="3">
    <source>
        <dbReference type="Proteomes" id="UP001227230"/>
    </source>
</evidence>
<dbReference type="PANTHER" id="PTHR31133:SF9">
    <property type="entry name" value="TRANSMEMBRANE PROTEIN"/>
    <property type="match status" value="1"/>
</dbReference>
<keyword evidence="1" id="KW-1133">Transmembrane helix</keyword>
<keyword evidence="3" id="KW-1185">Reference proteome</keyword>
<protein>
    <recommendedName>
        <fullName evidence="4">Transmembrane protein</fullName>
    </recommendedName>
</protein>
<feature type="transmembrane region" description="Helical" evidence="1">
    <location>
        <begin position="228"/>
        <end position="247"/>
    </location>
</feature>
<keyword evidence="1" id="KW-0812">Transmembrane</keyword>
<accession>A0ABY9BLL7</accession>
<reference evidence="2 3" key="1">
    <citation type="journal article" date="2023" name="Hortic Res">
        <title>The complete reference genome for grapevine (Vitis vinifera L.) genetics and breeding.</title>
        <authorList>
            <person name="Shi X."/>
            <person name="Cao S."/>
            <person name="Wang X."/>
            <person name="Huang S."/>
            <person name="Wang Y."/>
            <person name="Liu Z."/>
            <person name="Liu W."/>
            <person name="Leng X."/>
            <person name="Peng Y."/>
            <person name="Wang N."/>
            <person name="Wang Y."/>
            <person name="Ma Z."/>
            <person name="Xu X."/>
            <person name="Zhang F."/>
            <person name="Xue H."/>
            <person name="Zhong H."/>
            <person name="Wang Y."/>
            <person name="Zhang K."/>
            <person name="Velt A."/>
            <person name="Avia K."/>
            <person name="Holtgrawe D."/>
            <person name="Grimplet J."/>
            <person name="Matus J.T."/>
            <person name="Ware D."/>
            <person name="Wu X."/>
            <person name="Wang H."/>
            <person name="Liu C."/>
            <person name="Fang Y."/>
            <person name="Rustenholz C."/>
            <person name="Cheng Z."/>
            <person name="Xiao H."/>
            <person name="Zhou Y."/>
        </authorList>
    </citation>
    <scope>NUCLEOTIDE SEQUENCE [LARGE SCALE GENOMIC DNA]</scope>
    <source>
        <strain evidence="3">cv. Pinot noir / PN40024</strain>
        <tissue evidence="2">Leaf</tissue>
    </source>
</reference>
<evidence type="ECO:0000256" key="1">
    <source>
        <dbReference type="SAM" id="Phobius"/>
    </source>
</evidence>
<feature type="transmembrane region" description="Helical" evidence="1">
    <location>
        <begin position="36"/>
        <end position="67"/>
    </location>
</feature>
<dbReference type="EMBL" id="CP126650">
    <property type="protein sequence ID" value="WJZ83781.1"/>
    <property type="molecule type" value="Genomic_DNA"/>
</dbReference>
<feature type="transmembrane region" description="Helical" evidence="1">
    <location>
        <begin position="7"/>
        <end position="30"/>
    </location>
</feature>
<dbReference type="PANTHER" id="PTHR31133">
    <property type="entry name" value="MEMBRANE PROTEIN"/>
    <property type="match status" value="1"/>
</dbReference>
<evidence type="ECO:0000313" key="2">
    <source>
        <dbReference type="EMBL" id="WJZ83781.1"/>
    </source>
</evidence>
<name>A0ABY9BLL7_VITVI</name>